<dbReference type="EMBL" id="JAAKDE010000003">
    <property type="protein sequence ID" value="MBA2132361.1"/>
    <property type="molecule type" value="Genomic_DNA"/>
</dbReference>
<keyword evidence="9" id="KW-1185">Reference proteome</keyword>
<accession>A0A8J6LI83</accession>
<keyword evidence="3" id="KW-1003">Cell membrane</keyword>
<name>A0A8J6LI83_9FIRM</name>
<dbReference type="InterPro" id="IPR003370">
    <property type="entry name" value="Chromate_transpt"/>
</dbReference>
<evidence type="ECO:0000256" key="6">
    <source>
        <dbReference type="ARBA" id="ARBA00023136"/>
    </source>
</evidence>
<organism evidence="8 9">
    <name type="scientific">Capillibacterium thermochitinicola</name>
    <dbReference type="NCBI Taxonomy" id="2699427"/>
    <lineage>
        <taxon>Bacteria</taxon>
        <taxon>Bacillati</taxon>
        <taxon>Bacillota</taxon>
        <taxon>Capillibacterium</taxon>
    </lineage>
</organism>
<feature type="transmembrane region" description="Helical" evidence="7">
    <location>
        <begin position="7"/>
        <end position="29"/>
    </location>
</feature>
<evidence type="ECO:0000256" key="7">
    <source>
        <dbReference type="SAM" id="Phobius"/>
    </source>
</evidence>
<evidence type="ECO:0000313" key="8">
    <source>
        <dbReference type="EMBL" id="MBA2132361.1"/>
    </source>
</evidence>
<evidence type="ECO:0000256" key="3">
    <source>
        <dbReference type="ARBA" id="ARBA00022475"/>
    </source>
</evidence>
<dbReference type="PANTHER" id="PTHR43663:SF1">
    <property type="entry name" value="CHROMATE TRANSPORTER"/>
    <property type="match status" value="1"/>
</dbReference>
<feature type="transmembrane region" description="Helical" evidence="7">
    <location>
        <begin position="134"/>
        <end position="152"/>
    </location>
</feature>
<dbReference type="PANTHER" id="PTHR43663">
    <property type="entry name" value="CHROMATE TRANSPORT PROTEIN-RELATED"/>
    <property type="match status" value="1"/>
</dbReference>
<protein>
    <submittedName>
        <fullName evidence="8">Chromate transporter</fullName>
    </submittedName>
</protein>
<dbReference type="AlphaFoldDB" id="A0A8J6LI83"/>
<evidence type="ECO:0000313" key="9">
    <source>
        <dbReference type="Proteomes" id="UP000657177"/>
    </source>
</evidence>
<comment type="similarity">
    <text evidence="2">Belongs to the chromate ion transporter (CHR) (TC 2.A.51) family.</text>
</comment>
<dbReference type="Pfam" id="PF02417">
    <property type="entry name" value="Chromate_transp"/>
    <property type="match status" value="1"/>
</dbReference>
<comment type="subcellular location">
    <subcellularLocation>
        <location evidence="1">Cell membrane</location>
        <topology evidence="1">Multi-pass membrane protein</topology>
    </subcellularLocation>
</comment>
<evidence type="ECO:0000256" key="5">
    <source>
        <dbReference type="ARBA" id="ARBA00022989"/>
    </source>
</evidence>
<dbReference type="GO" id="GO:0005886">
    <property type="term" value="C:plasma membrane"/>
    <property type="evidence" value="ECO:0007669"/>
    <property type="project" value="UniProtKB-SubCell"/>
</dbReference>
<feature type="transmembrane region" description="Helical" evidence="7">
    <location>
        <begin position="107"/>
        <end position="128"/>
    </location>
</feature>
<dbReference type="RefSeq" id="WP_181338809.1">
    <property type="nucleotide sequence ID" value="NZ_JAAKDE010000003.1"/>
</dbReference>
<dbReference type="GO" id="GO:0015109">
    <property type="term" value="F:chromate transmembrane transporter activity"/>
    <property type="evidence" value="ECO:0007669"/>
    <property type="project" value="InterPro"/>
</dbReference>
<gene>
    <name evidence="8" type="ORF">G5B42_02200</name>
</gene>
<sequence>MGLLGDLFFTFFKIGAFTFGGGYAMLPLIQEAVIHQHGWLTQKEFLEMIAIAEMTPGPIAVNTATFVGFRMAGFWGSTFATLGVVLPSFLIILLIARNFENLGDSPWTKGFFTGVKPAIIGLIGIALWRLGSAALIDYQSILIFLGALFLLIKGRLHPIPVIALAALGGLLLA</sequence>
<dbReference type="Proteomes" id="UP000657177">
    <property type="component" value="Unassembled WGS sequence"/>
</dbReference>
<evidence type="ECO:0000256" key="4">
    <source>
        <dbReference type="ARBA" id="ARBA00022692"/>
    </source>
</evidence>
<keyword evidence="4 7" id="KW-0812">Transmembrane</keyword>
<dbReference type="InterPro" id="IPR052518">
    <property type="entry name" value="CHR_Transporter"/>
</dbReference>
<evidence type="ECO:0000256" key="1">
    <source>
        <dbReference type="ARBA" id="ARBA00004651"/>
    </source>
</evidence>
<keyword evidence="5 7" id="KW-1133">Transmembrane helix</keyword>
<evidence type="ECO:0000256" key="2">
    <source>
        <dbReference type="ARBA" id="ARBA00005262"/>
    </source>
</evidence>
<proteinExistence type="inferred from homology"/>
<comment type="caution">
    <text evidence="8">The sequence shown here is derived from an EMBL/GenBank/DDBJ whole genome shotgun (WGS) entry which is preliminary data.</text>
</comment>
<keyword evidence="6 7" id="KW-0472">Membrane</keyword>
<feature type="transmembrane region" description="Helical" evidence="7">
    <location>
        <begin position="74"/>
        <end position="95"/>
    </location>
</feature>
<reference evidence="8" key="1">
    <citation type="submission" date="2020-06" db="EMBL/GenBank/DDBJ databases">
        <title>Novel chitinolytic bacterium.</title>
        <authorList>
            <person name="Ungkulpasvich U."/>
            <person name="Kosugi A."/>
            <person name="Uke A."/>
        </authorList>
    </citation>
    <scope>NUCLEOTIDE SEQUENCE</scope>
    <source>
        <strain evidence="8">UUS1-1</strain>
    </source>
</reference>